<feature type="transmembrane region" description="Helical" evidence="1">
    <location>
        <begin position="21"/>
        <end position="39"/>
    </location>
</feature>
<proteinExistence type="predicted"/>
<keyword evidence="1" id="KW-0812">Transmembrane</keyword>
<keyword evidence="1" id="KW-1133">Transmembrane helix</keyword>
<gene>
    <name evidence="2" type="ORF">X777_03172</name>
</gene>
<keyword evidence="3" id="KW-1185">Reference proteome</keyword>
<evidence type="ECO:0000313" key="2">
    <source>
        <dbReference type="EMBL" id="EZA56988.1"/>
    </source>
</evidence>
<accession>A0A026WLZ4</accession>
<organism evidence="2 3">
    <name type="scientific">Ooceraea biroi</name>
    <name type="common">Clonal raider ant</name>
    <name type="synonym">Cerapachys biroi</name>
    <dbReference type="NCBI Taxonomy" id="2015173"/>
    <lineage>
        <taxon>Eukaryota</taxon>
        <taxon>Metazoa</taxon>
        <taxon>Ecdysozoa</taxon>
        <taxon>Arthropoda</taxon>
        <taxon>Hexapoda</taxon>
        <taxon>Insecta</taxon>
        <taxon>Pterygota</taxon>
        <taxon>Neoptera</taxon>
        <taxon>Endopterygota</taxon>
        <taxon>Hymenoptera</taxon>
        <taxon>Apocrita</taxon>
        <taxon>Aculeata</taxon>
        <taxon>Formicoidea</taxon>
        <taxon>Formicidae</taxon>
        <taxon>Dorylinae</taxon>
        <taxon>Ooceraea</taxon>
    </lineage>
</organism>
<dbReference type="AlphaFoldDB" id="A0A026WLZ4"/>
<dbReference type="EMBL" id="KK107153">
    <property type="protein sequence ID" value="EZA56988.1"/>
    <property type="molecule type" value="Genomic_DNA"/>
</dbReference>
<reference evidence="2 3" key="1">
    <citation type="journal article" date="2014" name="Curr. Biol.">
        <title>The genome of the clonal raider ant Cerapachys biroi.</title>
        <authorList>
            <person name="Oxley P.R."/>
            <person name="Ji L."/>
            <person name="Fetter-Pruneda I."/>
            <person name="McKenzie S.K."/>
            <person name="Li C."/>
            <person name="Hu H."/>
            <person name="Zhang G."/>
            <person name="Kronauer D.J."/>
        </authorList>
    </citation>
    <scope>NUCLEOTIDE SEQUENCE [LARGE SCALE GENOMIC DNA]</scope>
</reference>
<name>A0A026WLZ4_OOCBI</name>
<keyword evidence="1" id="KW-0472">Membrane</keyword>
<dbReference type="Proteomes" id="UP000053097">
    <property type="component" value="Unassembled WGS sequence"/>
</dbReference>
<evidence type="ECO:0000256" key="1">
    <source>
        <dbReference type="SAM" id="Phobius"/>
    </source>
</evidence>
<sequence length="57" mass="6385">MRLSFLARGETLRALACFERLNLALCINFAGNFTVPIVVPTATNNKYVYDVPSRSHI</sequence>
<protein>
    <submittedName>
        <fullName evidence="2">Uncharacterized protein</fullName>
    </submittedName>
</protein>
<evidence type="ECO:0000313" key="3">
    <source>
        <dbReference type="Proteomes" id="UP000053097"/>
    </source>
</evidence>